<dbReference type="GO" id="GO:0035438">
    <property type="term" value="F:cyclic-di-GMP binding"/>
    <property type="evidence" value="ECO:0007669"/>
    <property type="project" value="InterPro"/>
</dbReference>
<dbReference type="EMBL" id="OMOD01000150">
    <property type="protein sequence ID" value="SPF44675.1"/>
    <property type="molecule type" value="Genomic_DNA"/>
</dbReference>
<accession>A0A2U3KYD9</accession>
<sequence length="234" mass="26142">MDKAFSSVLAPTLPTRKAAARAALVDLDESTRCLLAECFRQFGIETAVMSSQAADRLHKEKFEACVLNLANDPGQLMETLRMSPSNSRSIIYGVGGSAQETMRYSKYGINAVFHEPLERPGAVKLVRATHLLVLHEFRRYVRIPVMTEVLVVGDGRRFIASTIEMSSGGMSLTSPEDVSVGTNFEVSFALMTLPRVIVRSVVSWRKPKLFGVRFDQADDRRRPVKVWIDSYLEN</sequence>
<organism evidence="2 3">
    <name type="scientific">Candidatus Sulfotelmatobacter kueseliae</name>
    <dbReference type="NCBI Taxonomy" id="2042962"/>
    <lineage>
        <taxon>Bacteria</taxon>
        <taxon>Pseudomonadati</taxon>
        <taxon>Acidobacteriota</taxon>
        <taxon>Terriglobia</taxon>
        <taxon>Terriglobales</taxon>
        <taxon>Candidatus Korobacteraceae</taxon>
        <taxon>Candidatus Sulfotelmatobacter</taxon>
    </lineage>
</organism>
<dbReference type="Proteomes" id="UP000238701">
    <property type="component" value="Unassembled WGS sequence"/>
</dbReference>
<dbReference type="Pfam" id="PF07238">
    <property type="entry name" value="PilZ"/>
    <property type="match status" value="1"/>
</dbReference>
<proteinExistence type="predicted"/>
<dbReference type="OrthoDB" id="7391081at2"/>
<dbReference type="AlphaFoldDB" id="A0A2U3KYD9"/>
<dbReference type="InterPro" id="IPR009875">
    <property type="entry name" value="PilZ_domain"/>
</dbReference>
<reference evidence="3" key="1">
    <citation type="submission" date="2018-02" db="EMBL/GenBank/DDBJ databases">
        <authorList>
            <person name="Hausmann B."/>
        </authorList>
    </citation>
    <scope>NUCLEOTIDE SEQUENCE [LARGE SCALE GENOMIC DNA]</scope>
    <source>
        <strain evidence="3">Peat soil MAG SbA1</strain>
    </source>
</reference>
<dbReference type="Gene3D" id="2.40.10.220">
    <property type="entry name" value="predicted glycosyltransferase like domains"/>
    <property type="match status" value="1"/>
</dbReference>
<feature type="domain" description="PilZ" evidence="1">
    <location>
        <begin position="138"/>
        <end position="220"/>
    </location>
</feature>
<evidence type="ECO:0000259" key="1">
    <source>
        <dbReference type="Pfam" id="PF07238"/>
    </source>
</evidence>
<protein>
    <recommendedName>
        <fullName evidence="1">PilZ domain-containing protein</fullName>
    </recommendedName>
</protein>
<evidence type="ECO:0000313" key="3">
    <source>
        <dbReference type="Proteomes" id="UP000238701"/>
    </source>
</evidence>
<dbReference type="SUPFAM" id="SSF141371">
    <property type="entry name" value="PilZ domain-like"/>
    <property type="match status" value="1"/>
</dbReference>
<gene>
    <name evidence="2" type="ORF">SBA1_550040</name>
</gene>
<evidence type="ECO:0000313" key="2">
    <source>
        <dbReference type="EMBL" id="SPF44675.1"/>
    </source>
</evidence>
<name>A0A2U3KYD9_9BACT</name>